<protein>
    <submittedName>
        <fullName evidence="3">Phosphotransferase</fullName>
    </submittedName>
</protein>
<sequence length="339" mass="36948">MTNPLPVLYATPTPQAVAALVEAHYPIGPIARCSLLNRGFNDCYEIRTRDEERFVARVSGRRLRGEADVAAETAFIAYLDAEGVPVAAPFAGQNGALFATAELPQGSRPLVLFRHVDGRVPNLDSAADAHLQGVALARLHAASAAYPKAAEGRHRLDLDQLLHGPVAAIRRTVETVLGVGPSLPESAEAIAARLADRVAALDDRLTRIRCHGDCHGLNARLPETGPLAGQAVLFDFDDGGFGYLAYDLAVHLWAQVSFGRRRHAIWRAFDAGYRSARPVAAIDEAAIAIFVAIRHLWLIGNFADKTAEWGSENFTAEWLGRQLEFLNDWEVSQLRPRLL</sequence>
<dbReference type="SUPFAM" id="SSF56112">
    <property type="entry name" value="Protein kinase-like (PK-like)"/>
    <property type="match status" value="1"/>
</dbReference>
<dbReference type="PANTHER" id="PTHR21064:SF6">
    <property type="entry name" value="AMINOGLYCOSIDE PHOSPHOTRANSFERASE DOMAIN-CONTAINING PROTEIN"/>
    <property type="match status" value="1"/>
</dbReference>
<dbReference type="InterPro" id="IPR002575">
    <property type="entry name" value="Aminoglycoside_PTrfase"/>
</dbReference>
<organism evidence="3 4">
    <name type="scientific">Jiella flava</name>
    <dbReference type="NCBI Taxonomy" id="2816857"/>
    <lineage>
        <taxon>Bacteria</taxon>
        <taxon>Pseudomonadati</taxon>
        <taxon>Pseudomonadota</taxon>
        <taxon>Alphaproteobacteria</taxon>
        <taxon>Hyphomicrobiales</taxon>
        <taxon>Aurantimonadaceae</taxon>
        <taxon>Jiella</taxon>
    </lineage>
</organism>
<dbReference type="Proteomes" id="UP000664122">
    <property type="component" value="Unassembled WGS sequence"/>
</dbReference>
<feature type="domain" description="Aminoglycoside phosphotransferase" evidence="2">
    <location>
        <begin position="41"/>
        <end position="278"/>
    </location>
</feature>
<dbReference type="PANTHER" id="PTHR21064">
    <property type="entry name" value="AMINOGLYCOSIDE PHOSPHOTRANSFERASE DOMAIN-CONTAINING PROTEIN-RELATED"/>
    <property type="match status" value="1"/>
</dbReference>
<dbReference type="RefSeq" id="WP_207256497.1">
    <property type="nucleotide sequence ID" value="NZ_JAFMPP010000002.1"/>
</dbReference>
<dbReference type="GO" id="GO:0009088">
    <property type="term" value="P:threonine biosynthetic process"/>
    <property type="evidence" value="ECO:0007669"/>
    <property type="project" value="TreeGrafter"/>
</dbReference>
<gene>
    <name evidence="3" type="ORF">J1C48_04420</name>
</gene>
<dbReference type="AlphaFoldDB" id="A0A939FUK5"/>
<dbReference type="GO" id="GO:0004413">
    <property type="term" value="F:homoserine kinase activity"/>
    <property type="evidence" value="ECO:0007669"/>
    <property type="project" value="TreeGrafter"/>
</dbReference>
<comment type="similarity">
    <text evidence="1">Belongs to the pseudomonas-type ThrB family.</text>
</comment>
<evidence type="ECO:0000313" key="3">
    <source>
        <dbReference type="EMBL" id="MBO0661812.1"/>
    </source>
</evidence>
<keyword evidence="4" id="KW-1185">Reference proteome</keyword>
<dbReference type="Gene3D" id="3.30.200.20">
    <property type="entry name" value="Phosphorylase Kinase, domain 1"/>
    <property type="match status" value="1"/>
</dbReference>
<dbReference type="Pfam" id="PF01636">
    <property type="entry name" value="APH"/>
    <property type="match status" value="1"/>
</dbReference>
<dbReference type="InterPro" id="IPR011009">
    <property type="entry name" value="Kinase-like_dom_sf"/>
</dbReference>
<dbReference type="Gene3D" id="3.90.1200.10">
    <property type="match status" value="1"/>
</dbReference>
<proteinExistence type="inferred from homology"/>
<reference evidence="3" key="1">
    <citation type="submission" date="2021-03" db="EMBL/GenBank/DDBJ databases">
        <title>Whole genome sequence of Jiella sp. CQZ9-1.</title>
        <authorList>
            <person name="Tuo L."/>
        </authorList>
    </citation>
    <scope>NUCLEOTIDE SEQUENCE</scope>
    <source>
        <strain evidence="3">CQZ9-1</strain>
    </source>
</reference>
<name>A0A939FUK5_9HYPH</name>
<evidence type="ECO:0000259" key="2">
    <source>
        <dbReference type="Pfam" id="PF01636"/>
    </source>
</evidence>
<accession>A0A939FUK5</accession>
<dbReference type="EMBL" id="JAFMPP010000002">
    <property type="protein sequence ID" value="MBO0661812.1"/>
    <property type="molecule type" value="Genomic_DNA"/>
</dbReference>
<evidence type="ECO:0000256" key="1">
    <source>
        <dbReference type="ARBA" id="ARBA00038240"/>
    </source>
</evidence>
<evidence type="ECO:0000313" key="4">
    <source>
        <dbReference type="Proteomes" id="UP000664122"/>
    </source>
</evidence>
<dbReference type="InterPro" id="IPR050249">
    <property type="entry name" value="Pseudomonas-type_ThrB"/>
</dbReference>
<comment type="caution">
    <text evidence="3">The sequence shown here is derived from an EMBL/GenBank/DDBJ whole genome shotgun (WGS) entry which is preliminary data.</text>
</comment>